<feature type="compositionally biased region" description="Low complexity" evidence="1">
    <location>
        <begin position="71"/>
        <end position="86"/>
    </location>
</feature>
<feature type="chain" id="PRO_5045438527" description="Ribosome recycling factor domain-containing protein" evidence="2">
    <location>
        <begin position="19"/>
        <end position="238"/>
    </location>
</feature>
<feature type="signal peptide" evidence="2">
    <location>
        <begin position="1"/>
        <end position="18"/>
    </location>
</feature>
<name>A0ABQ8EWQ5_9FUNG</name>
<evidence type="ECO:0000256" key="2">
    <source>
        <dbReference type="SAM" id="SignalP"/>
    </source>
</evidence>
<protein>
    <recommendedName>
        <fullName evidence="5">Ribosome recycling factor domain-containing protein</fullName>
    </recommendedName>
</protein>
<feature type="region of interest" description="Disordered" evidence="1">
    <location>
        <begin position="47"/>
        <end position="86"/>
    </location>
</feature>
<keyword evidence="2" id="KW-0732">Signal</keyword>
<reference evidence="3 4" key="1">
    <citation type="submission" date="2021-02" db="EMBL/GenBank/DDBJ databases">
        <title>Variation within the Batrachochytrium salamandrivorans European outbreak.</title>
        <authorList>
            <person name="Kelly M."/>
            <person name="Pasmans F."/>
            <person name="Shea T.P."/>
            <person name="Munoz J.F."/>
            <person name="Carranza S."/>
            <person name="Cuomo C.A."/>
            <person name="Martel A."/>
        </authorList>
    </citation>
    <scope>NUCLEOTIDE SEQUENCE [LARGE SCALE GENOMIC DNA]</scope>
    <source>
        <strain evidence="3 4">AMFP18/2</strain>
    </source>
</reference>
<organism evidence="3 4">
    <name type="scientific">Batrachochytrium salamandrivorans</name>
    <dbReference type="NCBI Taxonomy" id="1357716"/>
    <lineage>
        <taxon>Eukaryota</taxon>
        <taxon>Fungi</taxon>
        <taxon>Fungi incertae sedis</taxon>
        <taxon>Chytridiomycota</taxon>
        <taxon>Chytridiomycota incertae sedis</taxon>
        <taxon>Chytridiomycetes</taxon>
        <taxon>Rhizophydiales</taxon>
        <taxon>Rhizophydiales incertae sedis</taxon>
        <taxon>Batrachochytrium</taxon>
    </lineage>
</organism>
<evidence type="ECO:0000313" key="4">
    <source>
        <dbReference type="Proteomes" id="UP001648503"/>
    </source>
</evidence>
<evidence type="ECO:0000256" key="1">
    <source>
        <dbReference type="SAM" id="MobiDB-lite"/>
    </source>
</evidence>
<gene>
    <name evidence="3" type="ORF">BASA50_011111</name>
</gene>
<comment type="caution">
    <text evidence="3">The sequence shown here is derived from an EMBL/GenBank/DDBJ whole genome shotgun (WGS) entry which is preliminary data.</text>
</comment>
<accession>A0ABQ8EWQ5</accession>
<sequence>MRVGTGIILSVLSCSVLSAVIPNYDSRGILLVRRAVNSETMSLLWKRADEDQEEPGPSSSETGADASNDESSSSSSRSKSMKSKINSSFRSLKASVSSAKYRQVKKRGDEIIQRAMKKVAKIIQGKNTKAVLVEIETFLNNTQKGAWTVFEPYINLDNAPFLLVIPKGKNKKSLLKEVTKMQNTGSQQAKENLRNAIRARDRIDKNPQDVMMELKAILDSIKAMYLAIKDLYDGGIRI</sequence>
<evidence type="ECO:0000313" key="3">
    <source>
        <dbReference type="EMBL" id="KAH6587809.1"/>
    </source>
</evidence>
<proteinExistence type="predicted"/>
<evidence type="ECO:0008006" key="5">
    <source>
        <dbReference type="Google" id="ProtNLM"/>
    </source>
</evidence>
<dbReference type="Proteomes" id="UP001648503">
    <property type="component" value="Unassembled WGS sequence"/>
</dbReference>
<dbReference type="EMBL" id="JAFCIX010000551">
    <property type="protein sequence ID" value="KAH6587809.1"/>
    <property type="molecule type" value="Genomic_DNA"/>
</dbReference>
<keyword evidence="4" id="KW-1185">Reference proteome</keyword>